<dbReference type="Gene3D" id="1.10.10.60">
    <property type="entry name" value="Homeodomain-like"/>
    <property type="match status" value="1"/>
</dbReference>
<dbReference type="PANTHER" id="PTHR46796">
    <property type="entry name" value="HTH-TYPE TRANSCRIPTIONAL ACTIVATOR RHAS-RELATED"/>
    <property type="match status" value="1"/>
</dbReference>
<dbReference type="InterPro" id="IPR018060">
    <property type="entry name" value="HTH_AraC"/>
</dbReference>
<feature type="compositionally biased region" description="Polar residues" evidence="4">
    <location>
        <begin position="177"/>
        <end position="188"/>
    </location>
</feature>
<dbReference type="PROSITE" id="PS01124">
    <property type="entry name" value="HTH_ARAC_FAMILY_2"/>
    <property type="match status" value="1"/>
</dbReference>
<dbReference type="InterPro" id="IPR009057">
    <property type="entry name" value="Homeodomain-like_sf"/>
</dbReference>
<feature type="region of interest" description="Disordered" evidence="4">
    <location>
        <begin position="173"/>
        <end position="208"/>
    </location>
</feature>
<feature type="domain" description="HTH araC/xylS-type" evidence="5">
    <location>
        <begin position="73"/>
        <end position="171"/>
    </location>
</feature>
<dbReference type="RefSeq" id="WP_395131607.1">
    <property type="nucleotide sequence ID" value="NZ_JBIMPM010000070.1"/>
</dbReference>
<keyword evidence="1" id="KW-0805">Transcription regulation</keyword>
<protein>
    <submittedName>
        <fullName evidence="6">Helix-turn-helix domain-containing protein</fullName>
    </submittedName>
</protein>
<dbReference type="Pfam" id="PF12833">
    <property type="entry name" value="HTH_18"/>
    <property type="match status" value="1"/>
</dbReference>
<reference evidence="6 7" key="1">
    <citation type="submission" date="2024-10" db="EMBL/GenBank/DDBJ databases">
        <title>Burkholderia semiarida in Mexico.</title>
        <authorList>
            <person name="Estrada P."/>
        </authorList>
    </citation>
    <scope>NUCLEOTIDE SEQUENCE [LARGE SCALE GENOMIC DNA]</scope>
    <source>
        <strain evidence="6 7">CLM7-1</strain>
    </source>
</reference>
<keyword evidence="3" id="KW-0804">Transcription</keyword>
<dbReference type="SUPFAM" id="SSF46689">
    <property type="entry name" value="Homeodomain-like"/>
    <property type="match status" value="1"/>
</dbReference>
<keyword evidence="2" id="KW-0238">DNA-binding</keyword>
<gene>
    <name evidence="6" type="ORF">ACGTRS_31695</name>
</gene>
<dbReference type="InterPro" id="IPR050204">
    <property type="entry name" value="AraC_XylS_family_regulators"/>
</dbReference>
<evidence type="ECO:0000313" key="6">
    <source>
        <dbReference type="EMBL" id="MFH5255806.1"/>
    </source>
</evidence>
<evidence type="ECO:0000256" key="1">
    <source>
        <dbReference type="ARBA" id="ARBA00023015"/>
    </source>
</evidence>
<name>A0ABW7LFK5_9BURK</name>
<proteinExistence type="predicted"/>
<dbReference type="Proteomes" id="UP001609186">
    <property type="component" value="Unassembled WGS sequence"/>
</dbReference>
<sequence length="208" mass="23003">MEVNDPDSLVVLQAFIDHEFSRHVDGTAPERVDDVEAFIARRSGGACAKRWLLREALTDSCDYRSVASALRKSEVHGMVLFLLRNDGKLETLVPSYGISLAHFRRLFRKALGKPPKRMLKAWRLARAVLEVVDRRGSITQVAMDMGYSSPSHFSSDFRAAMGNSLTRLLDLSDRQQGRSSEAESNTYSVLPGDAGHAAAPGRSERGGR</sequence>
<dbReference type="EMBL" id="JBIMPM010000070">
    <property type="protein sequence ID" value="MFH5255806.1"/>
    <property type="molecule type" value="Genomic_DNA"/>
</dbReference>
<dbReference type="PANTHER" id="PTHR46796:SF7">
    <property type="entry name" value="ARAC FAMILY TRANSCRIPTIONAL REGULATOR"/>
    <property type="match status" value="1"/>
</dbReference>
<evidence type="ECO:0000313" key="7">
    <source>
        <dbReference type="Proteomes" id="UP001609186"/>
    </source>
</evidence>
<evidence type="ECO:0000256" key="4">
    <source>
        <dbReference type="SAM" id="MobiDB-lite"/>
    </source>
</evidence>
<dbReference type="SMART" id="SM00342">
    <property type="entry name" value="HTH_ARAC"/>
    <property type="match status" value="1"/>
</dbReference>
<accession>A0ABW7LFK5</accession>
<evidence type="ECO:0000256" key="3">
    <source>
        <dbReference type="ARBA" id="ARBA00023163"/>
    </source>
</evidence>
<organism evidence="6 7">
    <name type="scientific">Burkholderia semiarida</name>
    <dbReference type="NCBI Taxonomy" id="2843303"/>
    <lineage>
        <taxon>Bacteria</taxon>
        <taxon>Pseudomonadati</taxon>
        <taxon>Pseudomonadota</taxon>
        <taxon>Betaproteobacteria</taxon>
        <taxon>Burkholderiales</taxon>
        <taxon>Burkholderiaceae</taxon>
        <taxon>Burkholderia</taxon>
        <taxon>Burkholderia cepacia complex</taxon>
    </lineage>
</organism>
<evidence type="ECO:0000259" key="5">
    <source>
        <dbReference type="PROSITE" id="PS01124"/>
    </source>
</evidence>
<dbReference type="InterPro" id="IPR018062">
    <property type="entry name" value="HTH_AraC-typ_CS"/>
</dbReference>
<dbReference type="PROSITE" id="PS00041">
    <property type="entry name" value="HTH_ARAC_FAMILY_1"/>
    <property type="match status" value="1"/>
</dbReference>
<evidence type="ECO:0000256" key="2">
    <source>
        <dbReference type="ARBA" id="ARBA00023125"/>
    </source>
</evidence>
<comment type="caution">
    <text evidence="6">The sequence shown here is derived from an EMBL/GenBank/DDBJ whole genome shotgun (WGS) entry which is preliminary data.</text>
</comment>
<keyword evidence="7" id="KW-1185">Reference proteome</keyword>